<dbReference type="GO" id="GO:0005524">
    <property type="term" value="F:ATP binding"/>
    <property type="evidence" value="ECO:0007669"/>
    <property type="project" value="UniProtKB-KW"/>
</dbReference>
<keyword evidence="1" id="KW-0418">Kinase</keyword>
<keyword evidence="4" id="KW-0067">ATP-binding</keyword>
<dbReference type="Gene3D" id="3.30.565.10">
    <property type="entry name" value="Histidine kinase-like ATPase, C-terminal domain"/>
    <property type="match status" value="1"/>
</dbReference>
<reference evidence="4" key="1">
    <citation type="submission" date="2022-10" db="EMBL/GenBank/DDBJ databases">
        <title>The complete genomes of actinobacterial strains from the NBC collection.</title>
        <authorList>
            <person name="Joergensen T.S."/>
            <person name="Alvarez Arevalo M."/>
            <person name="Sterndorff E.B."/>
            <person name="Faurdal D."/>
            <person name="Vuksanovic O."/>
            <person name="Mourched A.-S."/>
            <person name="Charusanti P."/>
            <person name="Shaw S."/>
            <person name="Blin K."/>
            <person name="Weber T."/>
        </authorList>
    </citation>
    <scope>NUCLEOTIDE SEQUENCE</scope>
    <source>
        <strain evidence="4">NBC_01401</strain>
    </source>
</reference>
<dbReference type="InterPro" id="IPR036890">
    <property type="entry name" value="HATPase_C_sf"/>
</dbReference>
<keyword evidence="1" id="KW-0723">Serine/threonine-protein kinase</keyword>
<gene>
    <name evidence="4" type="ORF">OG626_16390</name>
</gene>
<evidence type="ECO:0000256" key="1">
    <source>
        <dbReference type="ARBA" id="ARBA00022527"/>
    </source>
</evidence>
<dbReference type="InterPro" id="IPR003594">
    <property type="entry name" value="HATPase_dom"/>
</dbReference>
<accession>A0AAU3GW44</accession>
<keyword evidence="4" id="KW-0547">Nucleotide-binding</keyword>
<dbReference type="Pfam" id="PF13581">
    <property type="entry name" value="HATPase_c_2"/>
    <property type="match status" value="1"/>
</dbReference>
<keyword evidence="1" id="KW-0808">Transferase</keyword>
<dbReference type="GO" id="GO:0004674">
    <property type="term" value="F:protein serine/threonine kinase activity"/>
    <property type="evidence" value="ECO:0007669"/>
    <property type="project" value="UniProtKB-KW"/>
</dbReference>
<feature type="compositionally biased region" description="Low complexity" evidence="2">
    <location>
        <begin position="1"/>
        <end position="15"/>
    </location>
</feature>
<feature type="region of interest" description="Disordered" evidence="2">
    <location>
        <begin position="1"/>
        <end position="22"/>
    </location>
</feature>
<evidence type="ECO:0000256" key="2">
    <source>
        <dbReference type="SAM" id="MobiDB-lite"/>
    </source>
</evidence>
<dbReference type="PANTHER" id="PTHR35526">
    <property type="entry name" value="ANTI-SIGMA-F FACTOR RSBW-RELATED"/>
    <property type="match status" value="1"/>
</dbReference>
<evidence type="ECO:0000259" key="3">
    <source>
        <dbReference type="Pfam" id="PF13581"/>
    </source>
</evidence>
<dbReference type="PANTHER" id="PTHR35526:SF3">
    <property type="entry name" value="ANTI-SIGMA-F FACTOR RSBW"/>
    <property type="match status" value="1"/>
</dbReference>
<dbReference type="SUPFAM" id="SSF55874">
    <property type="entry name" value="ATPase domain of HSP90 chaperone/DNA topoisomerase II/histidine kinase"/>
    <property type="match status" value="1"/>
</dbReference>
<organism evidence="4">
    <name type="scientific">Streptomyces sp. NBC_01401</name>
    <dbReference type="NCBI Taxonomy" id="2903854"/>
    <lineage>
        <taxon>Bacteria</taxon>
        <taxon>Bacillati</taxon>
        <taxon>Actinomycetota</taxon>
        <taxon>Actinomycetes</taxon>
        <taxon>Kitasatosporales</taxon>
        <taxon>Streptomycetaceae</taxon>
        <taxon>Streptomyces</taxon>
    </lineage>
</organism>
<dbReference type="AlphaFoldDB" id="A0AAU3GW44"/>
<name>A0AAU3GW44_9ACTN</name>
<evidence type="ECO:0000313" key="4">
    <source>
        <dbReference type="EMBL" id="WTY96383.1"/>
    </source>
</evidence>
<dbReference type="InterPro" id="IPR050267">
    <property type="entry name" value="Anti-sigma-factor_SerPK"/>
</dbReference>
<dbReference type="CDD" id="cd16936">
    <property type="entry name" value="HATPase_RsbW-like"/>
    <property type="match status" value="1"/>
</dbReference>
<protein>
    <submittedName>
        <fullName evidence="4">ATP-binding protein</fullName>
    </submittedName>
</protein>
<proteinExistence type="predicted"/>
<sequence length="157" mass="16339">MTSVNTTPPSTSPRSQDGESYRLSLPNTARSAGITRNFLTSLLTGGPHHGVIDDARLCVSEVVANAHRHTRSSLIRVQVTVGRDQVTVSVADDTLWTAPTTGGTAGSAHSDPVREGGWGLFLLDELALAWGSDLCGCCAPSHKAVWFTLAGDAGAAA</sequence>
<dbReference type="EMBL" id="CP109535">
    <property type="protein sequence ID" value="WTY96383.1"/>
    <property type="molecule type" value="Genomic_DNA"/>
</dbReference>
<feature type="domain" description="Histidine kinase/HSP90-like ATPase" evidence="3">
    <location>
        <begin position="26"/>
        <end position="127"/>
    </location>
</feature>